<comment type="caution">
    <text evidence="3">The sequence shown here is derived from an EMBL/GenBank/DDBJ whole genome shotgun (WGS) entry which is preliminary data.</text>
</comment>
<dbReference type="EMBL" id="CAXJRC010000042">
    <property type="protein sequence ID" value="CAL2107784.1"/>
    <property type="molecule type" value="Genomic_DNA"/>
</dbReference>
<evidence type="ECO:0000259" key="2">
    <source>
        <dbReference type="Pfam" id="PF14028"/>
    </source>
</evidence>
<sequence length="1069" mass="125244">MIKNEDYFLYDFYALRLPSQPIEAILQLNKNIQDIDFEDFDAMITITDTLFSNEFFREAIFVASKELYNTYINFREKNKKDLDKAKRFLISFYKYYSRMSHRCTPYGLFSGITSGDIANDATKIVFEQQKHNPVFQFNVQTITSLIKKIESTESNLIHTIKYYVNDTLYKLGDKLYFVEKFEKGYLLASNLTSITTNEYIDIILENAKQGATIEELSNLISIPNVSKEQVINFINSLITSQVLISELWVSVSTDDFVHDLLEKVTEKKLNIEAINEVKNTYEKFNNTRKIEDIKEVRSYLKTLPNTATSNEKDSFKADLFYNTKQNTLNKKVVDKIAKDSYELMETTQGYTSEVLNIFKDQFHEKYEQREVPLTLALDPNHGVGYGYVSQNGGASYTPLVSGIPVDGPVNTTIPLNIKMDTIRKNAFKKMCQTNQKVVKIDEDIQKWRNETNLNFKNRVITSSYIFGSLLANSEEDLDQGNFKFKSVQLHSPYTARLLSRFLHGDKHLKDGIKSLTKHEQEINPEAILAEVIYIPDGKFANISLYPNLRDYEITYLSNSKLPSENQIGINDLMVSIKRNRVILRSVKLDKEIIPIMSNTYDPSYGDPIFQFLSAVSYQNISHGFQWDWGLMYSNEPFLPRIEYKNLIITRARWYITKANINYKDDTAVEKYINKIRKELKLPKLLVLAEGDNELLIDLDNKICRHLLARELKDKNLILHEFLNTPDNCFVKDEKGNYSNEILFPIGSKKPMYSKYYSEKDFTIKNKTQRVFYPGSEWLYLKIYSGNKIVENILTEIIGDFAEALVEEKVIDKWFFIRYYDPNPHIRVRFHKPKEYLNHSAWNKILENLQAKIKELVKEDHTVKVMVDSYQREIERYGEETIESSESIFHADSVAIYKFLSMIYGDEGEELRWKFGLISVDRLLNDFGYSIEEKYRLTKNISNYFYNEFNQHNRDGGKIMSRVIKNKFREKRKEIESILTKQHENTDYTEAYECFDIRSASIKKEVAFINNSKMSAIFKDDFMASHIHMTMNRLFLVNQRKHELVVYYFLNKFYESTIARSKQKKVTHAI</sequence>
<keyword evidence="4" id="KW-1185">Reference proteome</keyword>
<organism evidence="3 4">
    <name type="scientific">Tenacibaculum vairaonense</name>
    <dbReference type="NCBI Taxonomy" id="3137860"/>
    <lineage>
        <taxon>Bacteria</taxon>
        <taxon>Pseudomonadati</taxon>
        <taxon>Bacteroidota</taxon>
        <taxon>Flavobacteriia</taxon>
        <taxon>Flavobacteriales</taxon>
        <taxon>Flavobacteriaceae</taxon>
        <taxon>Tenacibaculum</taxon>
    </lineage>
</organism>
<reference evidence="3 4" key="1">
    <citation type="submission" date="2024-05" db="EMBL/GenBank/DDBJ databases">
        <authorList>
            <person name="Duchaud E."/>
        </authorList>
    </citation>
    <scope>NUCLEOTIDE SEQUENCE [LARGE SCALE GENOMIC DNA]</scope>
    <source>
        <strain evidence="3">Ena-SAMPLE-TAB-13-05-2024-13:56:06:370-140305</strain>
    </source>
</reference>
<feature type="domain" description="Lantibiotic dehydratase N-terminal" evidence="1">
    <location>
        <begin position="53"/>
        <end position="707"/>
    </location>
</feature>
<evidence type="ECO:0000259" key="1">
    <source>
        <dbReference type="Pfam" id="PF04738"/>
    </source>
</evidence>
<proteinExistence type="predicted"/>
<evidence type="ECO:0000313" key="4">
    <source>
        <dbReference type="Proteomes" id="UP001497602"/>
    </source>
</evidence>
<accession>A0ABM9PPW0</accession>
<gene>
    <name evidence="3" type="ORF">T190115A13A_50026</name>
</gene>
<name>A0ABM9PPW0_9FLAO</name>
<dbReference type="NCBIfam" id="TIGR03891">
    <property type="entry name" value="thiopep_ocin"/>
    <property type="match status" value="1"/>
</dbReference>
<protein>
    <submittedName>
        <fullName evidence="3">Lantibiotic biosynthesis protein</fullName>
    </submittedName>
</protein>
<dbReference type="Proteomes" id="UP001497602">
    <property type="component" value="Unassembled WGS sequence"/>
</dbReference>
<evidence type="ECO:0000313" key="3">
    <source>
        <dbReference type="EMBL" id="CAL2107784.1"/>
    </source>
</evidence>
<dbReference type="Pfam" id="PF04738">
    <property type="entry name" value="Lant_dehydr_N"/>
    <property type="match status" value="1"/>
</dbReference>
<dbReference type="RefSeq" id="WP_348739375.1">
    <property type="nucleotide sequence ID" value="NZ_CAXJRC010000042.1"/>
</dbReference>
<dbReference type="InterPro" id="IPR006827">
    <property type="entry name" value="Lant_deHydtase_N"/>
</dbReference>
<dbReference type="InterPro" id="IPR023809">
    <property type="entry name" value="Thiopep_bacteriocin_synth_dom"/>
</dbReference>
<dbReference type="Pfam" id="PF14028">
    <property type="entry name" value="Lant_dehydr_C"/>
    <property type="match status" value="1"/>
</dbReference>
<feature type="domain" description="Thiopeptide-type bacteriocin biosynthesis" evidence="2">
    <location>
        <begin position="777"/>
        <end position="1053"/>
    </location>
</feature>